<dbReference type="Proteomes" id="UP000198356">
    <property type="component" value="Unassembled WGS sequence"/>
</dbReference>
<dbReference type="EMBL" id="FZOU01000006">
    <property type="protein sequence ID" value="SNT27567.1"/>
    <property type="molecule type" value="Genomic_DNA"/>
</dbReference>
<evidence type="ECO:0000313" key="2">
    <source>
        <dbReference type="Proteomes" id="UP000198356"/>
    </source>
</evidence>
<organism evidence="1 2">
    <name type="scientific">Granulicella rosea</name>
    <dbReference type="NCBI Taxonomy" id="474952"/>
    <lineage>
        <taxon>Bacteria</taxon>
        <taxon>Pseudomonadati</taxon>
        <taxon>Acidobacteriota</taxon>
        <taxon>Terriglobia</taxon>
        <taxon>Terriglobales</taxon>
        <taxon>Acidobacteriaceae</taxon>
        <taxon>Granulicella</taxon>
    </lineage>
</organism>
<reference evidence="1 2" key="1">
    <citation type="submission" date="2017-06" db="EMBL/GenBank/DDBJ databases">
        <authorList>
            <person name="Kim H.J."/>
            <person name="Triplett B.A."/>
        </authorList>
    </citation>
    <scope>NUCLEOTIDE SEQUENCE [LARGE SCALE GENOMIC DNA]</scope>
    <source>
        <strain evidence="1 2">DSM 18704</strain>
    </source>
</reference>
<evidence type="ECO:0000313" key="1">
    <source>
        <dbReference type="EMBL" id="SNT27567.1"/>
    </source>
</evidence>
<dbReference type="AlphaFoldDB" id="A0A239LA88"/>
<protein>
    <submittedName>
        <fullName evidence="1">Uncharacterized protein</fullName>
    </submittedName>
</protein>
<name>A0A239LA88_9BACT</name>
<sequence>MVTGGAAWAGLAKCYAGVIGEQPLMRPYQSSLVADPYVDLTNKEYHVSSMLIPVAAPGTIERTVGIQVDPRGMVVSAEVSEMDTVLSVMDVKK</sequence>
<keyword evidence="2" id="KW-1185">Reference proteome</keyword>
<dbReference type="RefSeq" id="WP_089409567.1">
    <property type="nucleotide sequence ID" value="NZ_FZOU01000006.1"/>
</dbReference>
<proteinExistence type="predicted"/>
<accession>A0A239LA88</accession>
<gene>
    <name evidence="1" type="ORF">SAMN05421770_106254</name>
</gene>